<dbReference type="PANTHER" id="PTHR35601">
    <property type="entry name" value="TOXIN RELE"/>
    <property type="match status" value="1"/>
</dbReference>
<dbReference type="InterPro" id="IPR035093">
    <property type="entry name" value="RelE/ParE_toxin_dom_sf"/>
</dbReference>
<comment type="caution">
    <text evidence="2">The sequence shown here is derived from an EMBL/GenBank/DDBJ whole genome shotgun (WGS) entry which is preliminary data.</text>
</comment>
<dbReference type="InterPro" id="IPR007712">
    <property type="entry name" value="RelE/ParE_toxin"/>
</dbReference>
<keyword evidence="1" id="KW-1277">Toxin-antitoxin system</keyword>
<dbReference type="AlphaFoldDB" id="A0A0W8F4D9"/>
<evidence type="ECO:0000256" key="1">
    <source>
        <dbReference type="ARBA" id="ARBA00022649"/>
    </source>
</evidence>
<name>A0A0W8F4D9_9ZZZZ</name>
<gene>
    <name evidence="2" type="ORF">ASZ90_014607</name>
</gene>
<dbReference type="PANTHER" id="PTHR35601:SF1">
    <property type="entry name" value="TOXIN RELE"/>
    <property type="match status" value="1"/>
</dbReference>
<sequence>MSYRIEYTSRARKDLHKLERTTAQRIIRALHGLSDHPYSQIKKLKGTKPGHPVYTFRIGNQYRAILSIHDTVLVIQVLEIEDRKQVYRDF</sequence>
<reference evidence="2" key="1">
    <citation type="journal article" date="2015" name="Proc. Natl. Acad. Sci. U.S.A.">
        <title>Networks of energetic and metabolic interactions define dynamics in microbial communities.</title>
        <authorList>
            <person name="Embree M."/>
            <person name="Liu J.K."/>
            <person name="Al-Bassam M.M."/>
            <person name="Zengler K."/>
        </authorList>
    </citation>
    <scope>NUCLEOTIDE SEQUENCE</scope>
</reference>
<dbReference type="Pfam" id="PF05016">
    <property type="entry name" value="ParE_toxin"/>
    <property type="match status" value="1"/>
</dbReference>
<dbReference type="SUPFAM" id="SSF143011">
    <property type="entry name" value="RelE-like"/>
    <property type="match status" value="1"/>
</dbReference>
<dbReference type="Gene3D" id="3.30.2310.20">
    <property type="entry name" value="RelE-like"/>
    <property type="match status" value="1"/>
</dbReference>
<protein>
    <submittedName>
        <fullName evidence="2">Rele/stbe replicon stabilization toxin</fullName>
    </submittedName>
</protein>
<organism evidence="2">
    <name type="scientific">hydrocarbon metagenome</name>
    <dbReference type="NCBI Taxonomy" id="938273"/>
    <lineage>
        <taxon>unclassified sequences</taxon>
        <taxon>metagenomes</taxon>
        <taxon>ecological metagenomes</taxon>
    </lineage>
</organism>
<dbReference type="EMBL" id="LNQE01001536">
    <property type="protein sequence ID" value="KUG15740.1"/>
    <property type="molecule type" value="Genomic_DNA"/>
</dbReference>
<proteinExistence type="predicted"/>
<accession>A0A0W8F4D9</accession>
<evidence type="ECO:0000313" key="2">
    <source>
        <dbReference type="EMBL" id="KUG15740.1"/>
    </source>
</evidence>